<name>A0A1H3CNJ6_ALLWA</name>
<dbReference type="SUPFAM" id="SSF64518">
    <property type="entry name" value="Phase 1 flagellin"/>
    <property type="match status" value="1"/>
</dbReference>
<dbReference type="OrthoDB" id="9768249at2"/>
<dbReference type="Gene3D" id="1.20.1330.10">
    <property type="entry name" value="f41 fragment of flagellin, N-terminal domain"/>
    <property type="match status" value="2"/>
</dbReference>
<feature type="domain" description="Flagellin N-terminal" evidence="6">
    <location>
        <begin position="3"/>
        <end position="139"/>
    </location>
</feature>
<dbReference type="RefSeq" id="WP_091332329.1">
    <property type="nucleotide sequence ID" value="NZ_FNOW01000006.1"/>
</dbReference>
<evidence type="ECO:0000256" key="3">
    <source>
        <dbReference type="ARBA" id="ARBA00005709"/>
    </source>
</evidence>
<keyword evidence="8" id="KW-0969">Cilium</keyword>
<evidence type="ECO:0000256" key="4">
    <source>
        <dbReference type="ARBA" id="ARBA00022525"/>
    </source>
</evidence>
<dbReference type="EMBL" id="FNOW01000006">
    <property type="protein sequence ID" value="SDX55685.1"/>
    <property type="molecule type" value="Genomic_DNA"/>
</dbReference>
<dbReference type="Pfam" id="PF00669">
    <property type="entry name" value="Flagellin_N"/>
    <property type="match status" value="1"/>
</dbReference>
<dbReference type="GO" id="GO:0005576">
    <property type="term" value="C:extracellular region"/>
    <property type="evidence" value="ECO:0007669"/>
    <property type="project" value="UniProtKB-SubCell"/>
</dbReference>
<keyword evidence="5" id="KW-0975">Bacterial flagellum</keyword>
<protein>
    <submittedName>
        <fullName evidence="8">Flagellar hook-associated protein 3 FlgL</fullName>
    </submittedName>
</protein>
<gene>
    <name evidence="8" type="ORF">SAMN05421644_10680</name>
</gene>
<evidence type="ECO:0000256" key="1">
    <source>
        <dbReference type="ARBA" id="ARBA00004365"/>
    </source>
</evidence>
<dbReference type="Pfam" id="PF00700">
    <property type="entry name" value="Flagellin_C"/>
    <property type="match status" value="1"/>
</dbReference>
<feature type="domain" description="Flagellin C-terminal" evidence="7">
    <location>
        <begin position="343"/>
        <end position="424"/>
    </location>
</feature>
<dbReference type="PANTHER" id="PTHR42792:SF1">
    <property type="entry name" value="FLAGELLAR HOOK-ASSOCIATED PROTEIN 3"/>
    <property type="match status" value="1"/>
</dbReference>
<keyword evidence="4" id="KW-0964">Secreted</keyword>
<dbReference type="PRINTS" id="PR00207">
    <property type="entry name" value="FLAGELLIN"/>
</dbReference>
<dbReference type="InterPro" id="IPR013384">
    <property type="entry name" value="Flagell_FlgL"/>
</dbReference>
<comment type="similarity">
    <text evidence="3">Belongs to the bacterial flagellin family.</text>
</comment>
<reference evidence="9" key="1">
    <citation type="submission" date="2016-10" db="EMBL/GenBank/DDBJ databases">
        <authorList>
            <person name="Varghese N."/>
            <person name="Submissions S."/>
        </authorList>
    </citation>
    <scope>NUCLEOTIDE SEQUENCE [LARGE SCALE GENOMIC DNA]</scope>
    <source>
        <strain evidence="9">DSM 173</strain>
    </source>
</reference>
<dbReference type="STRING" id="61595.SAMN05421644_10680"/>
<keyword evidence="9" id="KW-1185">Reference proteome</keyword>
<evidence type="ECO:0000259" key="7">
    <source>
        <dbReference type="Pfam" id="PF00700"/>
    </source>
</evidence>
<dbReference type="InterPro" id="IPR001029">
    <property type="entry name" value="Flagellin_N"/>
</dbReference>
<dbReference type="GO" id="GO:0071973">
    <property type="term" value="P:bacterial-type flagellum-dependent cell motility"/>
    <property type="evidence" value="ECO:0007669"/>
    <property type="project" value="InterPro"/>
</dbReference>
<evidence type="ECO:0000313" key="9">
    <source>
        <dbReference type="Proteomes" id="UP000198672"/>
    </source>
</evidence>
<dbReference type="GO" id="GO:0009424">
    <property type="term" value="C:bacterial-type flagellum hook"/>
    <property type="evidence" value="ECO:0007669"/>
    <property type="project" value="InterPro"/>
</dbReference>
<keyword evidence="8" id="KW-0282">Flagellum</keyword>
<evidence type="ECO:0000256" key="2">
    <source>
        <dbReference type="ARBA" id="ARBA00004613"/>
    </source>
</evidence>
<dbReference type="GO" id="GO:0005198">
    <property type="term" value="F:structural molecule activity"/>
    <property type="evidence" value="ECO:0007669"/>
    <property type="project" value="InterPro"/>
</dbReference>
<comment type="subcellular location">
    <subcellularLocation>
        <location evidence="1">Bacterial flagellum</location>
    </subcellularLocation>
    <subcellularLocation>
        <location evidence="2">Secreted</location>
    </subcellularLocation>
</comment>
<dbReference type="InterPro" id="IPR046358">
    <property type="entry name" value="Flagellin_C"/>
</dbReference>
<keyword evidence="8" id="KW-0966">Cell projection</keyword>
<organism evidence="8 9">
    <name type="scientific">Allochromatium warmingii</name>
    <name type="common">Chromatium warmingii</name>
    <dbReference type="NCBI Taxonomy" id="61595"/>
    <lineage>
        <taxon>Bacteria</taxon>
        <taxon>Pseudomonadati</taxon>
        <taxon>Pseudomonadota</taxon>
        <taxon>Gammaproteobacteria</taxon>
        <taxon>Chromatiales</taxon>
        <taxon>Chromatiaceae</taxon>
        <taxon>Allochromatium</taxon>
    </lineage>
</organism>
<evidence type="ECO:0000256" key="5">
    <source>
        <dbReference type="ARBA" id="ARBA00023143"/>
    </source>
</evidence>
<dbReference type="AlphaFoldDB" id="A0A1H3CNJ6"/>
<evidence type="ECO:0000313" key="8">
    <source>
        <dbReference type="EMBL" id="SDX55685.1"/>
    </source>
</evidence>
<sequence>MRISTHQIFSSGLSSMQSALSQLNKTRLQMATGREILTPADDPSGAAQSMHLSAAIKGTEQYQRNADYAQPKLEYEESQLIELGNVLQRVRELVVAGNNDTYNPNNRDIIAGEIREMRREIIALANSQDTNGEYLFAGTRSQEQPFEISDDGRISYVGAEGPGSVREIELASNRRIATGDTGADVFMNIPERSGLRTEAVFAPGNSLIGVANVELKNEIENLDRALDSAGQTFRIKFEDDGGTLKYKVQDLDGNAIKDQNGATIGGTYVPNQPIEFAGRRVTLSVPTVPLTMPADGDEILSRPLTQVSIFQTLDDIATAFESAVSTDPDAREQLSQATSMALRNLDSGLERVDTVRASVGLRLSAIDTQTALNDERLVDLRSTRSDIADLDYAEAISRFQLQQTVLQAAQQTYVEVNKLSLFNFI</sequence>
<dbReference type="InterPro" id="IPR001492">
    <property type="entry name" value="Flagellin"/>
</dbReference>
<dbReference type="NCBIfam" id="TIGR02550">
    <property type="entry name" value="flagell_flgL"/>
    <property type="match status" value="1"/>
</dbReference>
<proteinExistence type="inferred from homology"/>
<dbReference type="PANTHER" id="PTHR42792">
    <property type="entry name" value="FLAGELLIN"/>
    <property type="match status" value="1"/>
</dbReference>
<dbReference type="Proteomes" id="UP000198672">
    <property type="component" value="Unassembled WGS sequence"/>
</dbReference>
<evidence type="ECO:0000259" key="6">
    <source>
        <dbReference type="Pfam" id="PF00669"/>
    </source>
</evidence>
<accession>A0A1H3CNJ6</accession>